<name>A0A833WC53_PHYIN</name>
<reference evidence="2" key="1">
    <citation type="submission" date="2020-04" db="EMBL/GenBank/DDBJ databases">
        <title>Hybrid Assembly of Korean Phytophthora infestans isolates.</title>
        <authorList>
            <person name="Prokchorchik M."/>
            <person name="Lee Y."/>
            <person name="Seo J."/>
            <person name="Cho J.-H."/>
            <person name="Park Y.-E."/>
            <person name="Jang D.-C."/>
            <person name="Im J.-S."/>
            <person name="Choi J.-G."/>
            <person name="Park H.-J."/>
            <person name="Lee G.-B."/>
            <person name="Lee Y.-G."/>
            <person name="Hong S.-Y."/>
            <person name="Cho K."/>
            <person name="Sohn K.H."/>
        </authorList>
    </citation>
    <scope>NUCLEOTIDE SEQUENCE</scope>
    <source>
        <strain evidence="2">KR_1_A1</strain>
    </source>
</reference>
<accession>A0A833WC53</accession>
<sequence length="203" mass="23559">MGSLCRIGVYYFKRFNIDKDDSDLFEDLLRWIKNEDRAILSFSRFSSIQAYWLTDPTERITLRDRDDRFGSNEKEQPDDESVIGPDGAYKHWNSVLCELEKNDDPPMTINSDEVGEIRSAQEIATTDPAEAAEAEKKRFAAQVKKIKEQSSEPVPERDQRPFSTHNDRQFPHEKVPRVARSKSHFGEVIERVERIQITIGPTR</sequence>
<feature type="region of interest" description="Disordered" evidence="1">
    <location>
        <begin position="64"/>
        <end position="85"/>
    </location>
</feature>
<dbReference type="EMBL" id="WSZM01000260">
    <property type="protein sequence ID" value="KAF4036832.1"/>
    <property type="molecule type" value="Genomic_DNA"/>
</dbReference>
<feature type="compositionally biased region" description="Basic and acidic residues" evidence="1">
    <location>
        <begin position="64"/>
        <end position="75"/>
    </location>
</feature>
<organism evidence="2 3">
    <name type="scientific">Phytophthora infestans</name>
    <name type="common">Potato late blight agent</name>
    <name type="synonym">Botrytis infestans</name>
    <dbReference type="NCBI Taxonomy" id="4787"/>
    <lineage>
        <taxon>Eukaryota</taxon>
        <taxon>Sar</taxon>
        <taxon>Stramenopiles</taxon>
        <taxon>Oomycota</taxon>
        <taxon>Peronosporomycetes</taxon>
        <taxon>Peronosporales</taxon>
        <taxon>Peronosporaceae</taxon>
        <taxon>Phytophthora</taxon>
    </lineage>
</organism>
<evidence type="ECO:0000313" key="3">
    <source>
        <dbReference type="Proteomes" id="UP000602510"/>
    </source>
</evidence>
<evidence type="ECO:0000313" key="2">
    <source>
        <dbReference type="EMBL" id="KAF4036832.1"/>
    </source>
</evidence>
<gene>
    <name evidence="2" type="ORF">GN244_ATG11074</name>
</gene>
<evidence type="ECO:0000256" key="1">
    <source>
        <dbReference type="SAM" id="MobiDB-lite"/>
    </source>
</evidence>
<feature type="region of interest" description="Disordered" evidence="1">
    <location>
        <begin position="143"/>
        <end position="181"/>
    </location>
</feature>
<dbReference type="AlphaFoldDB" id="A0A833WC53"/>
<feature type="compositionally biased region" description="Basic and acidic residues" evidence="1">
    <location>
        <begin position="145"/>
        <end position="176"/>
    </location>
</feature>
<comment type="caution">
    <text evidence="2">The sequence shown here is derived from an EMBL/GenBank/DDBJ whole genome shotgun (WGS) entry which is preliminary data.</text>
</comment>
<dbReference type="Proteomes" id="UP000602510">
    <property type="component" value="Unassembled WGS sequence"/>
</dbReference>
<proteinExistence type="predicted"/>
<protein>
    <submittedName>
        <fullName evidence="2">Uncharacterized protein</fullName>
    </submittedName>
</protein>
<keyword evidence="3" id="KW-1185">Reference proteome</keyword>